<evidence type="ECO:0000256" key="4">
    <source>
        <dbReference type="PROSITE-ProRule" id="PRU00433"/>
    </source>
</evidence>
<dbReference type="SUPFAM" id="SSF46626">
    <property type="entry name" value="Cytochrome c"/>
    <property type="match status" value="1"/>
</dbReference>
<dbReference type="GO" id="GO:0020037">
    <property type="term" value="F:heme binding"/>
    <property type="evidence" value="ECO:0007669"/>
    <property type="project" value="InterPro"/>
</dbReference>
<evidence type="ECO:0000256" key="1">
    <source>
        <dbReference type="ARBA" id="ARBA00022617"/>
    </source>
</evidence>
<dbReference type="PROSITE" id="PS51007">
    <property type="entry name" value="CYTC"/>
    <property type="match status" value="1"/>
</dbReference>
<keyword evidence="5" id="KW-0732">Signal</keyword>
<feature type="domain" description="Cytochrome c" evidence="6">
    <location>
        <begin position="32"/>
        <end position="138"/>
    </location>
</feature>
<evidence type="ECO:0000313" key="8">
    <source>
        <dbReference type="Proteomes" id="UP000321062"/>
    </source>
</evidence>
<dbReference type="GO" id="GO:0009055">
    <property type="term" value="F:electron transfer activity"/>
    <property type="evidence" value="ECO:0007669"/>
    <property type="project" value="InterPro"/>
</dbReference>
<dbReference type="NCBIfam" id="TIGR04485">
    <property type="entry name" value="thiosulf_SoxX"/>
    <property type="match status" value="1"/>
</dbReference>
<protein>
    <submittedName>
        <fullName evidence="7">Sulfur oxidation c-type cytochrome SoxX</fullName>
    </submittedName>
</protein>
<keyword evidence="1 4" id="KW-0349">Heme</keyword>
<feature type="chain" id="PRO_5023138196" evidence="5">
    <location>
        <begin position="17"/>
        <end position="138"/>
    </location>
</feature>
<evidence type="ECO:0000256" key="2">
    <source>
        <dbReference type="ARBA" id="ARBA00022723"/>
    </source>
</evidence>
<keyword evidence="8" id="KW-1185">Reference proteome</keyword>
<dbReference type="InterPro" id="IPR036909">
    <property type="entry name" value="Cyt_c-like_dom_sf"/>
</dbReference>
<dbReference type="AlphaFoldDB" id="A0A5B9DVL9"/>
<organism evidence="7 8">
    <name type="scientific">Paradevosia tibetensis</name>
    <dbReference type="NCBI Taxonomy" id="1447062"/>
    <lineage>
        <taxon>Bacteria</taxon>
        <taxon>Pseudomonadati</taxon>
        <taxon>Pseudomonadota</taxon>
        <taxon>Alphaproteobacteria</taxon>
        <taxon>Hyphomicrobiales</taxon>
        <taxon>Devosiaceae</taxon>
        <taxon>Paradevosia</taxon>
    </lineage>
</organism>
<reference evidence="7 8" key="1">
    <citation type="journal article" date="2015" name="Int. J. Syst. Evol. Microbiol.">
        <title>Youhaiella tibetensis gen. nov., sp. nov., isolated from subsurface sediment.</title>
        <authorList>
            <person name="Wang Y.X."/>
            <person name="Huang F.Q."/>
            <person name="Nogi Y."/>
            <person name="Pang S.J."/>
            <person name="Wang P.K."/>
            <person name="Lv J."/>
        </authorList>
    </citation>
    <scope>NUCLEOTIDE SEQUENCE [LARGE SCALE GENOMIC DNA]</scope>
    <source>
        <strain evidence="8">fig4</strain>
    </source>
</reference>
<evidence type="ECO:0000256" key="3">
    <source>
        <dbReference type="ARBA" id="ARBA00023004"/>
    </source>
</evidence>
<evidence type="ECO:0000313" key="7">
    <source>
        <dbReference type="EMBL" id="QEE22699.1"/>
    </source>
</evidence>
<proteinExistence type="predicted"/>
<dbReference type="InterPro" id="IPR009056">
    <property type="entry name" value="Cyt_c-like_dom"/>
</dbReference>
<dbReference type="Proteomes" id="UP000321062">
    <property type="component" value="Chromosome"/>
</dbReference>
<name>A0A5B9DVL9_9HYPH</name>
<gene>
    <name evidence="7" type="primary">soxX</name>
    <name evidence="7" type="ORF">FNA67_05130</name>
</gene>
<evidence type="ECO:0000259" key="6">
    <source>
        <dbReference type="PROSITE" id="PS51007"/>
    </source>
</evidence>
<dbReference type="GO" id="GO:0046872">
    <property type="term" value="F:metal ion binding"/>
    <property type="evidence" value="ECO:0007669"/>
    <property type="project" value="UniProtKB-KW"/>
</dbReference>
<feature type="signal peptide" evidence="5">
    <location>
        <begin position="1"/>
        <end position="16"/>
    </location>
</feature>
<dbReference type="Pfam" id="PF00034">
    <property type="entry name" value="Cytochrom_C"/>
    <property type="match status" value="1"/>
</dbReference>
<evidence type="ECO:0000256" key="5">
    <source>
        <dbReference type="SAM" id="SignalP"/>
    </source>
</evidence>
<dbReference type="OrthoDB" id="9793634at2"/>
<dbReference type="Gene3D" id="1.10.760.10">
    <property type="entry name" value="Cytochrome c-like domain"/>
    <property type="match status" value="1"/>
</dbReference>
<keyword evidence="3 4" id="KW-0408">Iron</keyword>
<accession>A0A5B9DVL9</accession>
<dbReference type="EMBL" id="CP041690">
    <property type="protein sequence ID" value="QEE22699.1"/>
    <property type="molecule type" value="Genomic_DNA"/>
</dbReference>
<keyword evidence="2 4" id="KW-0479">Metal-binding</keyword>
<sequence>MSAALALALALPSAGAAQDGPSLEEPLTAEPGNLQRGKAVAVNSDLGNCLICHAIPIPEVPDGAAGDIGPSLGGVGSRLTAGEMRQRIVDPKALDPQTVMPAYYVSDGLVRVQTQYAGKTILTAQQIEDLVAFLLTLK</sequence>
<dbReference type="KEGG" id="yti:FNA67_05130"/>
<dbReference type="InterPro" id="IPR030999">
    <property type="entry name" value="Thiosulf_SoxX"/>
</dbReference>